<dbReference type="SUPFAM" id="SSF53300">
    <property type="entry name" value="vWA-like"/>
    <property type="match status" value="1"/>
</dbReference>
<evidence type="ECO:0000313" key="2">
    <source>
        <dbReference type="EMBL" id="EDO28908.1"/>
    </source>
</evidence>
<sequence length="120" mass="13189">PIDLVLALDSSESVGAENWMKMINATIKFVNQFDVRYTRFGLIQFHSSPEVPIVLSSFPDNKTLSETIAKVYYKAGSTRTDLAAMKVVEVFKAASHRKASKVAVFILGGLSTDVYVSQGQ</sequence>
<evidence type="ECO:0000259" key="1">
    <source>
        <dbReference type="PROSITE" id="PS50234"/>
    </source>
</evidence>
<dbReference type="AlphaFoldDB" id="A7T552"/>
<dbReference type="PROSITE" id="PS50234">
    <property type="entry name" value="VWFA"/>
    <property type="match status" value="1"/>
</dbReference>
<dbReference type="InParanoid" id="A7T552"/>
<feature type="non-terminal residue" evidence="2">
    <location>
        <position position="1"/>
    </location>
</feature>
<evidence type="ECO:0000313" key="3">
    <source>
        <dbReference type="Proteomes" id="UP000001593"/>
    </source>
</evidence>
<dbReference type="PANTHER" id="PTHR24020">
    <property type="entry name" value="COLLAGEN ALPHA"/>
    <property type="match status" value="1"/>
</dbReference>
<dbReference type="EMBL" id="DS471057">
    <property type="protein sequence ID" value="EDO28908.1"/>
    <property type="molecule type" value="Genomic_DNA"/>
</dbReference>
<dbReference type="HOGENOM" id="CLU_143740_0_0_1"/>
<feature type="domain" description="VWFA" evidence="1">
    <location>
        <begin position="3"/>
        <end position="120"/>
    </location>
</feature>
<accession>A7T552</accession>
<dbReference type="InterPro" id="IPR002035">
    <property type="entry name" value="VWF_A"/>
</dbReference>
<dbReference type="KEGG" id="nve:5499402"/>
<gene>
    <name evidence="2" type="ORF">NEMVEDRAFT_v1g146334</name>
</gene>
<dbReference type="Pfam" id="PF00092">
    <property type="entry name" value="VWA"/>
    <property type="match status" value="1"/>
</dbReference>
<proteinExistence type="predicted"/>
<dbReference type="CDD" id="cd01450">
    <property type="entry name" value="vWFA_subfamily_ECM"/>
    <property type="match status" value="1"/>
</dbReference>
<reference evidence="2 3" key="1">
    <citation type="journal article" date="2007" name="Science">
        <title>Sea anemone genome reveals ancestral eumetazoan gene repertoire and genomic organization.</title>
        <authorList>
            <person name="Putnam N.H."/>
            <person name="Srivastava M."/>
            <person name="Hellsten U."/>
            <person name="Dirks B."/>
            <person name="Chapman J."/>
            <person name="Salamov A."/>
            <person name="Terry A."/>
            <person name="Shapiro H."/>
            <person name="Lindquist E."/>
            <person name="Kapitonov V.V."/>
            <person name="Jurka J."/>
            <person name="Genikhovich G."/>
            <person name="Grigoriev I.V."/>
            <person name="Lucas S.M."/>
            <person name="Steele R.E."/>
            <person name="Finnerty J.R."/>
            <person name="Technau U."/>
            <person name="Martindale M.Q."/>
            <person name="Rokhsar D.S."/>
        </authorList>
    </citation>
    <scope>NUCLEOTIDE SEQUENCE [LARGE SCALE GENOMIC DNA]</scope>
    <source>
        <strain evidence="3">CH2 X CH6</strain>
    </source>
</reference>
<dbReference type="InterPro" id="IPR036465">
    <property type="entry name" value="vWFA_dom_sf"/>
</dbReference>
<keyword evidence="3" id="KW-1185">Reference proteome</keyword>
<protein>
    <recommendedName>
        <fullName evidence="1">VWFA domain-containing protein</fullName>
    </recommendedName>
</protein>
<dbReference type="InterPro" id="IPR050525">
    <property type="entry name" value="ECM_Assembly_Org"/>
</dbReference>
<dbReference type="PhylomeDB" id="A7T552"/>
<organism evidence="2 3">
    <name type="scientific">Nematostella vectensis</name>
    <name type="common">Starlet sea anemone</name>
    <dbReference type="NCBI Taxonomy" id="45351"/>
    <lineage>
        <taxon>Eukaryota</taxon>
        <taxon>Metazoa</taxon>
        <taxon>Cnidaria</taxon>
        <taxon>Anthozoa</taxon>
        <taxon>Hexacorallia</taxon>
        <taxon>Actiniaria</taxon>
        <taxon>Edwardsiidae</taxon>
        <taxon>Nematostella</taxon>
    </lineage>
</organism>
<dbReference type="PANTHER" id="PTHR24020:SF20">
    <property type="entry name" value="PH DOMAIN-CONTAINING PROTEIN"/>
    <property type="match status" value="1"/>
</dbReference>
<dbReference type="eggNOG" id="KOG3544">
    <property type="taxonomic scope" value="Eukaryota"/>
</dbReference>
<name>A7T552_NEMVE</name>
<dbReference type="Gene3D" id="3.40.50.410">
    <property type="entry name" value="von Willebrand factor, type A domain"/>
    <property type="match status" value="1"/>
</dbReference>
<dbReference type="Proteomes" id="UP000001593">
    <property type="component" value="Unassembled WGS sequence"/>
</dbReference>